<feature type="transmembrane region" description="Helical" evidence="22">
    <location>
        <begin position="375"/>
        <end position="395"/>
    </location>
</feature>
<keyword evidence="6" id="KW-0813">Transport</keyword>
<feature type="compositionally biased region" description="Basic residues" evidence="21">
    <location>
        <begin position="518"/>
        <end position="528"/>
    </location>
</feature>
<evidence type="ECO:0000256" key="14">
    <source>
        <dbReference type="ARBA" id="ARBA00023065"/>
    </source>
</evidence>
<evidence type="ECO:0000256" key="22">
    <source>
        <dbReference type="SAM" id="Phobius"/>
    </source>
</evidence>
<feature type="region of interest" description="Disordered" evidence="21">
    <location>
        <begin position="501"/>
        <end position="549"/>
    </location>
</feature>
<proteinExistence type="inferred from homology"/>
<comment type="subcellular location">
    <subcellularLocation>
        <location evidence="3">Cytoplasmic vesicle</location>
        <location evidence="3">COPII-coated vesicle membrane</location>
        <topology evidence="3">Multi-pass membrane protein</topology>
    </subcellularLocation>
    <subcellularLocation>
        <location evidence="4">Cytoplasmic vesicle</location>
        <location evidence="4">Secretory vesicle membrane</location>
        <topology evidence="4">Multi-pass membrane protein</topology>
    </subcellularLocation>
    <subcellularLocation>
        <location evidence="2">Golgi apparatus</location>
        <location evidence="2">Golgi stack membrane</location>
        <topology evidence="2">Multi-pass membrane protein</topology>
    </subcellularLocation>
    <subcellularLocation>
        <location evidence="1">Golgi apparatus</location>
        <location evidence="1">trans-Golgi network membrane</location>
        <topology evidence="1">Multi-pass membrane protein</topology>
    </subcellularLocation>
</comment>
<dbReference type="GO" id="GO:0012507">
    <property type="term" value="C:ER to Golgi transport vesicle membrane"/>
    <property type="evidence" value="ECO:0007669"/>
    <property type="project" value="UniProtKB-SubCell"/>
</dbReference>
<feature type="transmembrane region" description="Helical" evidence="22">
    <location>
        <begin position="173"/>
        <end position="196"/>
    </location>
</feature>
<dbReference type="InterPro" id="IPR045316">
    <property type="entry name" value="Msc2-like"/>
</dbReference>
<evidence type="ECO:0000256" key="10">
    <source>
        <dbReference type="ARBA" id="ARBA00022833"/>
    </source>
</evidence>
<evidence type="ECO:0000256" key="12">
    <source>
        <dbReference type="ARBA" id="ARBA00022989"/>
    </source>
</evidence>
<evidence type="ECO:0000256" key="11">
    <source>
        <dbReference type="ARBA" id="ARBA00022906"/>
    </source>
</evidence>
<feature type="transmembrane region" description="Helical" evidence="22">
    <location>
        <begin position="12"/>
        <end position="34"/>
    </location>
</feature>
<feature type="transmembrane region" description="Helical" evidence="22">
    <location>
        <begin position="40"/>
        <end position="58"/>
    </location>
</feature>
<dbReference type="GO" id="GO:0005385">
    <property type="term" value="F:zinc ion transmembrane transporter activity"/>
    <property type="evidence" value="ECO:0007669"/>
    <property type="project" value="InterPro"/>
</dbReference>
<evidence type="ECO:0000256" key="9">
    <source>
        <dbReference type="ARBA" id="ARBA00022723"/>
    </source>
</evidence>
<keyword evidence="15 22" id="KW-0472">Membrane</keyword>
<evidence type="ECO:0000256" key="5">
    <source>
        <dbReference type="ARBA" id="ARBA00008873"/>
    </source>
</evidence>
<evidence type="ECO:0000256" key="2">
    <source>
        <dbReference type="ARBA" id="ARBA00004205"/>
    </source>
</evidence>
<evidence type="ECO:0000256" key="8">
    <source>
        <dbReference type="ARBA" id="ARBA00022692"/>
    </source>
</evidence>
<evidence type="ECO:0000256" key="3">
    <source>
        <dbReference type="ARBA" id="ARBA00004557"/>
    </source>
</evidence>
<sequence length="750" mass="83949">MERRITLKRESPIWVGFLFSKFLHTSSLFILSYILNSTPIPIAIFLIKIGLSTVYLPLQKPFSHGKHLSYRLWFRVFRYSLLAILGDFLWIGGLAICGPIRAILLYDHYEPIVLGLITTLVQCGSVSSVRNKGSWYFIGGVITMLLFDKDTGNGLQHPEGARSSFLLHWVYQFSSYIGLSSDHKTGIILLVLALFYKSALNRVSKSLSNEIGGVKRLQTLSCIFSLPLLLPISIIHVVYNGIPAISIPAIIFVIIAYLACFYGYHLVHSVIETTKYVRFGTMIAFATGSGFSIGNMIYNVDTTHDITVGLAMSAILIACGVYLLSEPTPRHQEIGGRYSGSGLPLLATQTRGTSWVSAFKNNMGKILSAHESRRIFFYLTINLTFTGVEFLYGYWTNSLSLISDGFHMLFDSSALMIGLWASIMARMNATRMYPFGMNRIEILSGFINGVFLVVIACMIFLEAIGRLLDPPQVLTNRLFTVSVLGLIVNLIGVFSLHSHGHSHSHGSHHEPHSTQHHGDHKHHSHSTHQHGDHSHSTHEHCHHEGESHDHSIEIEHQHEHTHSHSTHDHHGNHCHSENLHGVFLHVLADTMGSVGVIISSLLIEYFGWYWSDPLCSLCISMLILLSVKPLIVDSFQYLSLTTPRNVNLQYAMAQIRQIPGVSSISNARIWQHDSMQYYGVIHLQVETETDEKGTMDKAGSIFKEHNVTLVAVQLEKQGFRSLAYSYPTSAYLTSSKMYVDHGPNIATMEV</sequence>
<dbReference type="Gene3D" id="1.20.1510.10">
    <property type="entry name" value="Cation efflux protein transmembrane domain"/>
    <property type="match status" value="1"/>
</dbReference>
<dbReference type="GO" id="GO:0032580">
    <property type="term" value="C:Golgi cisterna membrane"/>
    <property type="evidence" value="ECO:0007669"/>
    <property type="project" value="UniProtKB-SubCell"/>
</dbReference>
<evidence type="ECO:0000256" key="15">
    <source>
        <dbReference type="ARBA" id="ARBA00023136"/>
    </source>
</evidence>
<accession>A0AAV7KC75</accession>
<keyword evidence="11" id="KW-0864">Zinc transport</keyword>
<dbReference type="GO" id="GO:0006882">
    <property type="term" value="P:intracellular zinc ion homeostasis"/>
    <property type="evidence" value="ECO:0007669"/>
    <property type="project" value="InterPro"/>
</dbReference>
<feature type="transmembrane region" description="Helical" evidence="22">
    <location>
        <begin position="407"/>
        <end position="425"/>
    </location>
</feature>
<dbReference type="AlphaFoldDB" id="A0AAV7KC75"/>
<keyword evidence="10" id="KW-0862">Zinc</keyword>
<evidence type="ECO:0000256" key="6">
    <source>
        <dbReference type="ARBA" id="ARBA00022448"/>
    </source>
</evidence>
<reference evidence="24 25" key="1">
    <citation type="journal article" date="2023" name="BMC Biol.">
        <title>The compact genome of the sponge Oopsacas minuta (Hexactinellida) is lacking key metazoan core genes.</title>
        <authorList>
            <person name="Santini S."/>
            <person name="Schenkelaars Q."/>
            <person name="Jourda C."/>
            <person name="Duchesne M."/>
            <person name="Belahbib H."/>
            <person name="Rocher C."/>
            <person name="Selva M."/>
            <person name="Riesgo A."/>
            <person name="Vervoort M."/>
            <person name="Leys S.P."/>
            <person name="Kodjabachian L."/>
            <person name="Le Bivic A."/>
            <person name="Borchiellini C."/>
            <person name="Claverie J.M."/>
            <person name="Renard E."/>
        </authorList>
    </citation>
    <scope>NUCLEOTIDE SEQUENCE [LARGE SCALE GENOMIC DNA]</scope>
    <source>
        <strain evidence="24">SPO-2</strain>
    </source>
</reference>
<evidence type="ECO:0000313" key="25">
    <source>
        <dbReference type="Proteomes" id="UP001165289"/>
    </source>
</evidence>
<protein>
    <recommendedName>
        <fullName evidence="17">Proton-coupled zinc antiporter SLC30A5</fullName>
    </recommendedName>
    <alternativeName>
        <fullName evidence="19">Solute carrier family 30 member 5</fullName>
    </alternativeName>
    <alternativeName>
        <fullName evidence="18">Zinc transporter 5</fullName>
    </alternativeName>
</protein>
<evidence type="ECO:0000256" key="19">
    <source>
        <dbReference type="ARBA" id="ARBA00042217"/>
    </source>
</evidence>
<evidence type="ECO:0000256" key="4">
    <source>
        <dbReference type="ARBA" id="ARBA00004638"/>
    </source>
</evidence>
<dbReference type="EMBL" id="JAKMXF010000066">
    <property type="protein sequence ID" value="KAI6659077.1"/>
    <property type="molecule type" value="Genomic_DNA"/>
</dbReference>
<evidence type="ECO:0000256" key="21">
    <source>
        <dbReference type="SAM" id="MobiDB-lite"/>
    </source>
</evidence>
<dbReference type="PANTHER" id="PTHR45755">
    <property type="match status" value="1"/>
</dbReference>
<feature type="transmembrane region" description="Helical" evidence="22">
    <location>
        <begin position="217"/>
        <end position="239"/>
    </location>
</feature>
<dbReference type="InterPro" id="IPR002524">
    <property type="entry name" value="Cation_efflux"/>
</dbReference>
<evidence type="ECO:0000256" key="7">
    <source>
        <dbReference type="ARBA" id="ARBA00022449"/>
    </source>
</evidence>
<comment type="catalytic activity">
    <reaction evidence="20">
        <text>Zn(2+)(in) + 2 H(+)(out) = Zn(2+)(out) + 2 H(+)(in)</text>
        <dbReference type="Rhea" id="RHEA:72627"/>
        <dbReference type="ChEBI" id="CHEBI:15378"/>
        <dbReference type="ChEBI" id="CHEBI:29105"/>
    </reaction>
</comment>
<feature type="domain" description="Cation efflux protein transmembrane" evidence="23">
    <location>
        <begin position="376"/>
        <end position="638"/>
    </location>
</feature>
<dbReference type="GO" id="GO:1904257">
    <property type="term" value="P:zinc ion import into Golgi lumen"/>
    <property type="evidence" value="ECO:0007669"/>
    <property type="project" value="TreeGrafter"/>
</dbReference>
<gene>
    <name evidence="24" type="ORF">LOD99_14753</name>
</gene>
<keyword evidence="13" id="KW-0333">Golgi apparatus</keyword>
<feature type="transmembrane region" description="Helical" evidence="22">
    <location>
        <begin position="276"/>
        <end position="300"/>
    </location>
</feature>
<evidence type="ECO:0000256" key="17">
    <source>
        <dbReference type="ARBA" id="ARBA00040846"/>
    </source>
</evidence>
<feature type="compositionally biased region" description="Basic and acidic residues" evidence="21">
    <location>
        <begin position="529"/>
        <end position="549"/>
    </location>
</feature>
<dbReference type="PANTHER" id="PTHR45755:SF1">
    <property type="entry name" value="PROTON-COUPLED ZINC ANTIPORTER SLC30A5"/>
    <property type="match status" value="1"/>
</dbReference>
<dbReference type="GO" id="GO:0015297">
    <property type="term" value="F:antiporter activity"/>
    <property type="evidence" value="ECO:0007669"/>
    <property type="project" value="UniProtKB-KW"/>
</dbReference>
<dbReference type="GO" id="GO:0046872">
    <property type="term" value="F:metal ion binding"/>
    <property type="evidence" value="ECO:0007669"/>
    <property type="project" value="UniProtKB-KW"/>
</dbReference>
<dbReference type="Pfam" id="PF01545">
    <property type="entry name" value="Cation_efflux"/>
    <property type="match status" value="1"/>
</dbReference>
<dbReference type="InterPro" id="IPR027469">
    <property type="entry name" value="Cation_efflux_TMD_sf"/>
</dbReference>
<dbReference type="InterPro" id="IPR058533">
    <property type="entry name" value="Cation_efflux_TM"/>
</dbReference>
<comment type="subunit">
    <text evidence="16">Heterodimer with SLC30A6/ZNT6; form a functional zinc ion transmembrane transporter.</text>
</comment>
<keyword evidence="25" id="KW-1185">Reference proteome</keyword>
<name>A0AAV7KC75_9METZ</name>
<organism evidence="24 25">
    <name type="scientific">Oopsacas minuta</name>
    <dbReference type="NCBI Taxonomy" id="111878"/>
    <lineage>
        <taxon>Eukaryota</taxon>
        <taxon>Metazoa</taxon>
        <taxon>Porifera</taxon>
        <taxon>Hexactinellida</taxon>
        <taxon>Hexasterophora</taxon>
        <taxon>Lyssacinosida</taxon>
        <taxon>Leucopsacidae</taxon>
        <taxon>Oopsacas</taxon>
    </lineage>
</organism>
<dbReference type="SUPFAM" id="SSF161111">
    <property type="entry name" value="Cation efflux protein transmembrane domain-like"/>
    <property type="match status" value="1"/>
</dbReference>
<feature type="transmembrane region" description="Helical" evidence="22">
    <location>
        <begin position="582"/>
        <end position="602"/>
    </location>
</feature>
<keyword evidence="14" id="KW-0406">Ion transport</keyword>
<evidence type="ECO:0000259" key="23">
    <source>
        <dbReference type="Pfam" id="PF01545"/>
    </source>
</evidence>
<dbReference type="Proteomes" id="UP001165289">
    <property type="component" value="Unassembled WGS sequence"/>
</dbReference>
<evidence type="ECO:0000313" key="24">
    <source>
        <dbReference type="EMBL" id="KAI6659077.1"/>
    </source>
</evidence>
<feature type="transmembrane region" description="Helical" evidence="22">
    <location>
        <begin position="477"/>
        <end position="496"/>
    </location>
</feature>
<keyword evidence="8 22" id="KW-0812">Transmembrane</keyword>
<feature type="compositionally biased region" description="Basic and acidic residues" evidence="21">
    <location>
        <begin position="507"/>
        <end position="517"/>
    </location>
</feature>
<feature type="transmembrane region" description="Helical" evidence="22">
    <location>
        <begin position="306"/>
        <end position="324"/>
    </location>
</feature>
<feature type="transmembrane region" description="Helical" evidence="22">
    <location>
        <begin position="446"/>
        <end position="465"/>
    </location>
</feature>
<evidence type="ECO:0000256" key="18">
    <source>
        <dbReference type="ARBA" id="ARBA00042038"/>
    </source>
</evidence>
<keyword evidence="12 22" id="KW-1133">Transmembrane helix</keyword>
<evidence type="ECO:0000256" key="20">
    <source>
        <dbReference type="ARBA" id="ARBA00048349"/>
    </source>
</evidence>
<evidence type="ECO:0000256" key="13">
    <source>
        <dbReference type="ARBA" id="ARBA00023034"/>
    </source>
</evidence>
<keyword evidence="9" id="KW-0479">Metal-binding</keyword>
<feature type="transmembrane region" description="Helical" evidence="22">
    <location>
        <begin position="79"/>
        <end position="104"/>
    </location>
</feature>
<evidence type="ECO:0000256" key="1">
    <source>
        <dbReference type="ARBA" id="ARBA00004166"/>
    </source>
</evidence>
<comment type="similarity">
    <text evidence="5">Belongs to the cation diffusion facilitator (CDF) transporter (TC 2.A.4) family. SLC30A subfamily.</text>
</comment>
<evidence type="ECO:0000256" key="16">
    <source>
        <dbReference type="ARBA" id="ARBA00038531"/>
    </source>
</evidence>
<feature type="transmembrane region" description="Helical" evidence="22">
    <location>
        <begin position="608"/>
        <end position="627"/>
    </location>
</feature>
<feature type="transmembrane region" description="Helical" evidence="22">
    <location>
        <begin position="245"/>
        <end position="264"/>
    </location>
</feature>
<comment type="caution">
    <text evidence="24">The sequence shown here is derived from an EMBL/GenBank/DDBJ whole genome shotgun (WGS) entry which is preliminary data.</text>
</comment>
<keyword evidence="7" id="KW-0050">Antiport</keyword>
<dbReference type="NCBIfam" id="TIGR01297">
    <property type="entry name" value="CDF"/>
    <property type="match status" value="1"/>
</dbReference>